<keyword evidence="5 11" id="KW-1133">Transmembrane helix</keyword>
<comment type="similarity">
    <text evidence="9">Belongs to the two pore domain potassium channel (TC 1.A.1.8) family.</text>
</comment>
<organism evidence="13 15">
    <name type="scientific">Petromyzon marinus</name>
    <name type="common">Sea lamprey</name>
    <dbReference type="NCBI Taxonomy" id="7757"/>
    <lineage>
        <taxon>Eukaryota</taxon>
        <taxon>Metazoa</taxon>
        <taxon>Chordata</taxon>
        <taxon>Craniata</taxon>
        <taxon>Vertebrata</taxon>
        <taxon>Cyclostomata</taxon>
        <taxon>Hyperoartia</taxon>
        <taxon>Petromyzontiformes</taxon>
        <taxon>Petromyzontidae</taxon>
        <taxon>Petromyzon</taxon>
    </lineage>
</organism>
<dbReference type="InterPro" id="IPR013099">
    <property type="entry name" value="K_chnl_dom"/>
</dbReference>
<accession>A0AAJ7TLB7</accession>
<evidence type="ECO:0000256" key="11">
    <source>
        <dbReference type="SAM" id="Phobius"/>
    </source>
</evidence>
<evidence type="ECO:0000313" key="14">
    <source>
        <dbReference type="RefSeq" id="XP_032818640.1"/>
    </source>
</evidence>
<dbReference type="GO" id="GO:0005886">
    <property type="term" value="C:plasma membrane"/>
    <property type="evidence" value="ECO:0007669"/>
    <property type="project" value="TreeGrafter"/>
</dbReference>
<dbReference type="AlphaFoldDB" id="A0AAJ7TLB7"/>
<evidence type="ECO:0000256" key="4">
    <source>
        <dbReference type="ARBA" id="ARBA00022958"/>
    </source>
</evidence>
<protein>
    <submittedName>
        <fullName evidence="14 15">Potassium channel subfamily K member 18-like</fullName>
    </submittedName>
</protein>
<dbReference type="Pfam" id="PF07885">
    <property type="entry name" value="Ion_trans_2"/>
    <property type="match status" value="2"/>
</dbReference>
<dbReference type="RefSeq" id="XP_032818642.1">
    <property type="nucleotide sequence ID" value="XM_032962751.1"/>
</dbReference>
<comment type="subcellular location">
    <subcellularLocation>
        <location evidence="1">Membrane</location>
        <topology evidence="1">Multi-pass membrane protein</topology>
    </subcellularLocation>
</comment>
<evidence type="ECO:0000256" key="7">
    <source>
        <dbReference type="ARBA" id="ARBA00023136"/>
    </source>
</evidence>
<gene>
    <name evidence="14 15" type="primary">LOC116947236</name>
</gene>
<evidence type="ECO:0000256" key="5">
    <source>
        <dbReference type="ARBA" id="ARBA00022989"/>
    </source>
</evidence>
<evidence type="ECO:0000313" key="15">
    <source>
        <dbReference type="RefSeq" id="XP_032818642.1"/>
    </source>
</evidence>
<feature type="compositionally biased region" description="Basic and acidic residues" evidence="10">
    <location>
        <begin position="239"/>
        <end position="250"/>
    </location>
</feature>
<dbReference type="SUPFAM" id="SSF81324">
    <property type="entry name" value="Voltage-gated potassium channels"/>
    <property type="match status" value="2"/>
</dbReference>
<reference evidence="14 15" key="1">
    <citation type="submission" date="2025-04" db="UniProtKB">
        <authorList>
            <consortium name="RefSeq"/>
        </authorList>
    </citation>
    <scope>IDENTIFICATION</scope>
    <source>
        <tissue evidence="14 15">Sperm</tissue>
    </source>
</reference>
<keyword evidence="2 9" id="KW-0813">Transport</keyword>
<feature type="region of interest" description="Disordered" evidence="10">
    <location>
        <begin position="1"/>
        <end position="21"/>
    </location>
</feature>
<feature type="transmembrane region" description="Helical" evidence="11">
    <location>
        <begin position="446"/>
        <end position="465"/>
    </location>
</feature>
<feature type="region of interest" description="Disordered" evidence="10">
    <location>
        <begin position="213"/>
        <end position="302"/>
    </location>
</feature>
<feature type="transmembrane region" description="Helical" evidence="11">
    <location>
        <begin position="40"/>
        <end position="60"/>
    </location>
</feature>
<keyword evidence="6 9" id="KW-0406">Ion transport</keyword>
<keyword evidence="7 11" id="KW-0472">Membrane</keyword>
<feature type="transmembrane region" description="Helical" evidence="11">
    <location>
        <begin position="496"/>
        <end position="518"/>
    </location>
</feature>
<dbReference type="InterPro" id="IPR003280">
    <property type="entry name" value="2pore_dom_K_chnl"/>
</dbReference>
<proteinExistence type="inferred from homology"/>
<dbReference type="Gene3D" id="1.10.287.70">
    <property type="match status" value="2"/>
</dbReference>
<evidence type="ECO:0000256" key="1">
    <source>
        <dbReference type="ARBA" id="ARBA00004141"/>
    </source>
</evidence>
<feature type="domain" description="Potassium channel" evidence="12">
    <location>
        <begin position="131"/>
        <end position="187"/>
    </location>
</feature>
<dbReference type="PANTHER" id="PTHR11003">
    <property type="entry name" value="POTASSIUM CHANNEL, SUBFAMILY K"/>
    <property type="match status" value="1"/>
</dbReference>
<evidence type="ECO:0000256" key="8">
    <source>
        <dbReference type="ARBA" id="ARBA00023303"/>
    </source>
</evidence>
<feature type="compositionally biased region" description="Basic residues" evidence="10">
    <location>
        <begin position="229"/>
        <end position="238"/>
    </location>
</feature>
<keyword evidence="13" id="KW-1185">Reference proteome</keyword>
<evidence type="ECO:0000259" key="12">
    <source>
        <dbReference type="Pfam" id="PF07885"/>
    </source>
</evidence>
<dbReference type="RefSeq" id="XP_032818640.1">
    <property type="nucleotide sequence ID" value="XM_032962749.1"/>
</dbReference>
<feature type="transmembrane region" description="Helical" evidence="11">
    <location>
        <begin position="133"/>
        <end position="154"/>
    </location>
</feature>
<evidence type="ECO:0000256" key="2">
    <source>
        <dbReference type="ARBA" id="ARBA00022448"/>
    </source>
</evidence>
<evidence type="ECO:0000256" key="3">
    <source>
        <dbReference type="ARBA" id="ARBA00022692"/>
    </source>
</evidence>
<keyword evidence="3 9" id="KW-0812">Transmembrane</keyword>
<sequence length="553" mass="59390">MVADAGERAEGAPSRVRRGPPCCGPGTRARQLLHHLAPHALLTTLLVLYALAGALAFSYLERPAEQEAHKNAIEEAQRTLRYLVRNIIDAVRTNACCTGEVWNSSTSGALEETLRLHLLEAGLGSTPPDQAKWSFMGALFFCCTIFTTIGYGNISPVTSVGKVLCMAYATLGIPIMLLVVADAGDLLAAGLTRLYTTCRDRCASTLERWRRQENGRGGDKKGAREQRRWRWAQKRRSRRGGDEREPDGPHGADGPAGALVGENGRTETDGLLLSAKPSNGGGGAPPALNTAPDPCSVRRSGSVRSGDHVLLEYQALRRLRSLRNSIAAAPDETSLIGTTAALRGLRHRSPSDAVGMVVAPGGKSVVVELEEFGGVWAAPLASDGATLLRVGVGQRRLSEGGGVRPVAGARLERSRSWPGVTGVADAATKIRWIGELAEQLDVPVRLILATLAAYVALGALMMPFWEEWSYLDAFYFCFVTMTTIGLGDIVPSHPNYFLLISIYIVFGMAVMSAAFKLTQDRIFACYRRLVTSRYRLCRRCLACGSGPGAGAEG</sequence>
<feature type="domain" description="Potassium channel" evidence="12">
    <location>
        <begin position="451"/>
        <end position="522"/>
    </location>
</feature>
<evidence type="ECO:0000313" key="13">
    <source>
        <dbReference type="Proteomes" id="UP001318040"/>
    </source>
</evidence>
<name>A0AAJ7TLB7_PETMA</name>
<dbReference type="GO" id="GO:0030322">
    <property type="term" value="P:stabilization of membrane potential"/>
    <property type="evidence" value="ECO:0007669"/>
    <property type="project" value="TreeGrafter"/>
</dbReference>
<dbReference type="PANTHER" id="PTHR11003:SF346">
    <property type="entry name" value="POTASSIUM CHANNEL SUBFAMILY K MEMBER 18"/>
    <property type="match status" value="1"/>
</dbReference>
<feature type="compositionally biased region" description="Basic and acidic residues" evidence="10">
    <location>
        <begin position="1"/>
        <end position="10"/>
    </location>
</feature>
<evidence type="ECO:0000256" key="10">
    <source>
        <dbReference type="SAM" id="MobiDB-lite"/>
    </source>
</evidence>
<feature type="compositionally biased region" description="Basic and acidic residues" evidence="10">
    <location>
        <begin position="213"/>
        <end position="228"/>
    </location>
</feature>
<dbReference type="PRINTS" id="PR01333">
    <property type="entry name" value="2POREKCHANEL"/>
</dbReference>
<dbReference type="Proteomes" id="UP001318040">
    <property type="component" value="Chromosome 29"/>
</dbReference>
<evidence type="ECO:0000256" key="6">
    <source>
        <dbReference type="ARBA" id="ARBA00023065"/>
    </source>
</evidence>
<keyword evidence="8 9" id="KW-0407">Ion channel</keyword>
<dbReference type="KEGG" id="pmrn:116947236"/>
<feature type="transmembrane region" description="Helical" evidence="11">
    <location>
        <begin position="166"/>
        <end position="191"/>
    </location>
</feature>
<dbReference type="GO" id="GO:0015271">
    <property type="term" value="F:outward rectifier potassium channel activity"/>
    <property type="evidence" value="ECO:0007669"/>
    <property type="project" value="TreeGrafter"/>
</dbReference>
<keyword evidence="4" id="KW-0630">Potassium</keyword>
<evidence type="ECO:0000256" key="9">
    <source>
        <dbReference type="RuleBase" id="RU003857"/>
    </source>
</evidence>
<dbReference type="GO" id="GO:0022841">
    <property type="term" value="F:potassium ion leak channel activity"/>
    <property type="evidence" value="ECO:0007669"/>
    <property type="project" value="TreeGrafter"/>
</dbReference>